<dbReference type="EMBL" id="CABM01000049">
    <property type="protein sequence ID" value="CBH98185.1"/>
    <property type="molecule type" value="Genomic_DNA"/>
</dbReference>
<protein>
    <submittedName>
        <fullName evidence="1">Uncharacterized protein</fullName>
    </submittedName>
</protein>
<dbReference type="AlphaFoldDB" id="E6PTC8"/>
<sequence length="254" mass="28171">MSRLLSHIRHVYRQAQPEAPAPKVRLGSMQRDFAHDDLLQEMNEEVASAAAPNLGRRYACVAAAVATADYAQWLLHDQPPGMPPACATTLVLALPEEFAPILPNFVGHTPCQDVVAAMDGLDRQPCLLWLCVFPDGAEVELTVPMRLLAADVFPMGRRNPPNVWVPVLMVAGDSVAVGGFNADAVFVAGCQHTRFFLRVNPPRDYCRRGPDRWIRLRIERFGLAPWKFGRHRDGGNGREYLTATAWDEVPPAWA</sequence>
<proteinExistence type="predicted"/>
<organism evidence="1">
    <name type="scientific">mine drainage metagenome</name>
    <dbReference type="NCBI Taxonomy" id="410659"/>
    <lineage>
        <taxon>unclassified sequences</taxon>
        <taxon>metagenomes</taxon>
        <taxon>ecological metagenomes</taxon>
    </lineage>
</organism>
<accession>E6PTC8</accession>
<comment type="caution">
    <text evidence="1">The sequence shown here is derived from an EMBL/GenBank/DDBJ whole genome shotgun (WGS) entry which is preliminary data.</text>
</comment>
<gene>
    <name evidence="1" type="ORF">CARN2_3661</name>
</gene>
<evidence type="ECO:0000313" key="1">
    <source>
        <dbReference type="EMBL" id="CBH98185.1"/>
    </source>
</evidence>
<name>E6PTC8_9ZZZZ</name>
<reference evidence="1" key="1">
    <citation type="submission" date="2009-10" db="EMBL/GenBank/DDBJ databases">
        <title>Diversity of trophic interactions inside an arsenic-rich microbial ecosystem.</title>
        <authorList>
            <person name="Bertin P.N."/>
            <person name="Heinrich-Salmeron A."/>
            <person name="Pelletier E."/>
            <person name="Goulhen-Chollet F."/>
            <person name="Arsene-Ploetze F."/>
            <person name="Gallien S."/>
            <person name="Calteau A."/>
            <person name="Vallenet D."/>
            <person name="Casiot C."/>
            <person name="Chane-Woon-Ming B."/>
            <person name="Giloteaux L."/>
            <person name="Barakat M."/>
            <person name="Bonnefoy V."/>
            <person name="Bruneel O."/>
            <person name="Chandler M."/>
            <person name="Cleiss J."/>
            <person name="Duran R."/>
            <person name="Elbaz-Poulichet F."/>
            <person name="Fonknechten N."/>
            <person name="Lauga B."/>
            <person name="Mornico D."/>
            <person name="Ortet P."/>
            <person name="Schaeffer C."/>
            <person name="Siguier P."/>
            <person name="Alexander Thil Smith A."/>
            <person name="Van Dorsselaer A."/>
            <person name="Weissenbach J."/>
            <person name="Medigue C."/>
            <person name="Le Paslier D."/>
        </authorList>
    </citation>
    <scope>NUCLEOTIDE SEQUENCE</scope>
</reference>